<accession>A0A074RR29</accession>
<dbReference type="PROSITE" id="PS51760">
    <property type="entry name" value="GH10_2"/>
    <property type="match status" value="1"/>
</dbReference>
<evidence type="ECO:0000256" key="2">
    <source>
        <dbReference type="ARBA" id="ARBA00022729"/>
    </source>
</evidence>
<organism evidence="12 13">
    <name type="scientific">Rhizoctonia solani 123E</name>
    <dbReference type="NCBI Taxonomy" id="1423351"/>
    <lineage>
        <taxon>Eukaryota</taxon>
        <taxon>Fungi</taxon>
        <taxon>Dikarya</taxon>
        <taxon>Basidiomycota</taxon>
        <taxon>Agaricomycotina</taxon>
        <taxon>Agaricomycetes</taxon>
        <taxon>Cantharellales</taxon>
        <taxon>Ceratobasidiaceae</taxon>
        <taxon>Rhizoctonia</taxon>
    </lineage>
</organism>
<dbReference type="InterPro" id="IPR031158">
    <property type="entry name" value="GH10_AS"/>
</dbReference>
<dbReference type="EC" id="3.2.1.8" evidence="8"/>
<comment type="similarity">
    <text evidence="1 8">Belongs to the glycosyl hydrolase 10 (cellulase F) family.</text>
</comment>
<dbReference type="Gene3D" id="3.20.20.80">
    <property type="entry name" value="Glycosidases"/>
    <property type="match status" value="1"/>
</dbReference>
<keyword evidence="3 8" id="KW-0378">Hydrolase</keyword>
<comment type="caution">
    <text evidence="12">The sequence shown here is derived from an EMBL/GenBank/DDBJ whole genome shotgun (WGS) entry which is preliminary data.</text>
</comment>
<feature type="chain" id="PRO_5001698128" description="Beta-xylanase" evidence="9">
    <location>
        <begin position="25"/>
        <end position="385"/>
    </location>
</feature>
<dbReference type="Proteomes" id="UP000027456">
    <property type="component" value="Unassembled WGS sequence"/>
</dbReference>
<evidence type="ECO:0000256" key="5">
    <source>
        <dbReference type="ARBA" id="ARBA00023295"/>
    </source>
</evidence>
<evidence type="ECO:0000259" key="10">
    <source>
        <dbReference type="PROSITE" id="PS51164"/>
    </source>
</evidence>
<dbReference type="GO" id="GO:0031176">
    <property type="term" value="F:endo-1,4-beta-xylanase activity"/>
    <property type="evidence" value="ECO:0007669"/>
    <property type="project" value="UniProtKB-EC"/>
</dbReference>
<evidence type="ECO:0000313" key="13">
    <source>
        <dbReference type="Proteomes" id="UP000027456"/>
    </source>
</evidence>
<evidence type="ECO:0000256" key="8">
    <source>
        <dbReference type="RuleBase" id="RU361174"/>
    </source>
</evidence>
<keyword evidence="2 9" id="KW-0732">Signal</keyword>
<feature type="active site" description="Nucleophile" evidence="7">
    <location>
        <position position="320"/>
    </location>
</feature>
<evidence type="ECO:0000256" key="3">
    <source>
        <dbReference type="ARBA" id="ARBA00022801"/>
    </source>
</evidence>
<dbReference type="STRING" id="1423351.A0A074RR29"/>
<protein>
    <recommendedName>
        <fullName evidence="8">Beta-xylanase</fullName>
        <ecNumber evidence="8">3.2.1.8</ecNumber>
    </recommendedName>
</protein>
<dbReference type="Pfam" id="PF00734">
    <property type="entry name" value="CBM_1"/>
    <property type="match status" value="1"/>
</dbReference>
<dbReference type="AlphaFoldDB" id="A0A074RR29"/>
<evidence type="ECO:0000256" key="6">
    <source>
        <dbReference type="ARBA" id="ARBA00023326"/>
    </source>
</evidence>
<proteinExistence type="inferred from homology"/>
<dbReference type="InterPro" id="IPR035971">
    <property type="entry name" value="CBD_sf"/>
</dbReference>
<keyword evidence="13" id="KW-1185">Reference proteome</keyword>
<dbReference type="PROSITE" id="PS51164">
    <property type="entry name" value="CBM1_2"/>
    <property type="match status" value="1"/>
</dbReference>
<evidence type="ECO:0000256" key="1">
    <source>
        <dbReference type="ARBA" id="ARBA00007495"/>
    </source>
</evidence>
<comment type="catalytic activity">
    <reaction evidence="8">
        <text>Endohydrolysis of (1-&gt;4)-beta-D-xylosidic linkages in xylans.</text>
        <dbReference type="EC" id="3.2.1.8"/>
    </reaction>
</comment>
<keyword evidence="12" id="KW-0858">Xylan degradation</keyword>
<keyword evidence="4 8" id="KW-0119">Carbohydrate metabolism</keyword>
<dbReference type="EMBL" id="AZST01000661">
    <property type="protein sequence ID" value="KEP47750.1"/>
    <property type="molecule type" value="Genomic_DNA"/>
</dbReference>
<evidence type="ECO:0000256" key="7">
    <source>
        <dbReference type="PROSITE-ProRule" id="PRU10061"/>
    </source>
</evidence>
<dbReference type="PROSITE" id="PS00591">
    <property type="entry name" value="GH10_1"/>
    <property type="match status" value="1"/>
</dbReference>
<sequence length="385" mass="40294">MVTSPRQLAALAALFAIVPSSVLAVAQWGQCGGIGYSGSTVCDSPFVCTTINDYYYQCLTGTGATTTAGGGGGTTTTAAPPATSTGGLDALIKAKGKKYFGTIADTALLNNAPNVAIIKAEFGQLTPENSAKWDSIEPSQNNFNFNGFDTVVNWAVSNGKLIRGHTFVWHSQLPSWVSNIGNSATLTSVIQNHISVIGKRYAGKIYAWDVVNEIFNDDGTYRSSVFYNVLGANFVSIAFKAARAADPNAKLYINDYNLDNLGWAAPKVNAVVNLVKSQVAAGVPIDGIGTQTHLSAGQSSTTQATLTQLATAGVDVAITELDIAGAAASDYSTVVKACLAVSRCVGITVWGVSDKDSWRASSSPLLYDNNYQRKAAYTAVAQALA</sequence>
<dbReference type="SUPFAM" id="SSF57180">
    <property type="entry name" value="Cellulose-binding domain"/>
    <property type="match status" value="1"/>
</dbReference>
<gene>
    <name evidence="12" type="ORF">V565_145200</name>
</gene>
<evidence type="ECO:0000259" key="11">
    <source>
        <dbReference type="PROSITE" id="PS51760"/>
    </source>
</evidence>
<dbReference type="SUPFAM" id="SSF51445">
    <property type="entry name" value="(Trans)glycosidases"/>
    <property type="match status" value="1"/>
</dbReference>
<dbReference type="InterPro" id="IPR017853">
    <property type="entry name" value="GH"/>
</dbReference>
<keyword evidence="5 8" id="KW-0326">Glycosidase</keyword>
<name>A0A074RR29_9AGAM</name>
<feature type="domain" description="GH10" evidence="11">
    <location>
        <begin position="103"/>
        <end position="383"/>
    </location>
</feature>
<dbReference type="PRINTS" id="PR00134">
    <property type="entry name" value="GLHYDRLASE10"/>
</dbReference>
<dbReference type="PANTHER" id="PTHR31490">
    <property type="entry name" value="GLYCOSYL HYDROLASE"/>
    <property type="match status" value="1"/>
</dbReference>
<dbReference type="HOGENOM" id="CLU_020161_2_0_1"/>
<evidence type="ECO:0000313" key="12">
    <source>
        <dbReference type="EMBL" id="KEP47750.1"/>
    </source>
</evidence>
<dbReference type="OrthoDB" id="3055998at2759"/>
<dbReference type="PANTHER" id="PTHR31490:SF76">
    <property type="entry name" value="ENDO-1,4-BETA-XYLANASE C"/>
    <property type="match status" value="1"/>
</dbReference>
<dbReference type="GO" id="GO:0005576">
    <property type="term" value="C:extracellular region"/>
    <property type="evidence" value="ECO:0007669"/>
    <property type="project" value="InterPro"/>
</dbReference>
<feature type="signal peptide" evidence="9">
    <location>
        <begin position="1"/>
        <end position="24"/>
    </location>
</feature>
<keyword evidence="6 8" id="KW-0624">Polysaccharide degradation</keyword>
<evidence type="ECO:0000256" key="4">
    <source>
        <dbReference type="ARBA" id="ARBA00023277"/>
    </source>
</evidence>
<dbReference type="InterPro" id="IPR000254">
    <property type="entry name" value="CBD"/>
</dbReference>
<evidence type="ECO:0000256" key="9">
    <source>
        <dbReference type="SAM" id="SignalP"/>
    </source>
</evidence>
<reference evidence="12 13" key="1">
    <citation type="submission" date="2013-12" db="EMBL/GenBank/DDBJ databases">
        <authorList>
            <person name="Cubeta M."/>
            <person name="Pakala S."/>
            <person name="Fedorova N."/>
            <person name="Thomas E."/>
            <person name="Dean R."/>
            <person name="Jabaji S."/>
            <person name="Neate S."/>
            <person name="Toda T."/>
            <person name="Tavantzis S."/>
            <person name="Vilgalys R."/>
            <person name="Bharathan N."/>
            <person name="Pakala S."/>
            <person name="Losada L.S."/>
            <person name="Zafar N."/>
            <person name="Nierman W."/>
        </authorList>
    </citation>
    <scope>NUCLEOTIDE SEQUENCE [LARGE SCALE GENOMIC DNA]</scope>
    <source>
        <strain evidence="12 13">123E</strain>
    </source>
</reference>
<dbReference type="GO" id="GO:0045493">
    <property type="term" value="P:xylan catabolic process"/>
    <property type="evidence" value="ECO:0007669"/>
    <property type="project" value="UniProtKB-KW"/>
</dbReference>
<dbReference type="InterPro" id="IPR044846">
    <property type="entry name" value="GH10"/>
</dbReference>
<dbReference type="SMART" id="SM00236">
    <property type="entry name" value="fCBD"/>
    <property type="match status" value="1"/>
</dbReference>
<dbReference type="GO" id="GO:0030248">
    <property type="term" value="F:cellulose binding"/>
    <property type="evidence" value="ECO:0007669"/>
    <property type="project" value="InterPro"/>
</dbReference>
<dbReference type="SMART" id="SM00633">
    <property type="entry name" value="Glyco_10"/>
    <property type="match status" value="1"/>
</dbReference>
<feature type="domain" description="CBM1" evidence="10">
    <location>
        <begin position="23"/>
        <end position="59"/>
    </location>
</feature>
<dbReference type="InterPro" id="IPR001000">
    <property type="entry name" value="GH10_dom"/>
</dbReference>
<dbReference type="Pfam" id="PF00331">
    <property type="entry name" value="Glyco_hydro_10"/>
    <property type="match status" value="1"/>
</dbReference>
<dbReference type="PROSITE" id="PS00562">
    <property type="entry name" value="CBM1_1"/>
    <property type="match status" value="1"/>
</dbReference>